<evidence type="ECO:0000256" key="7">
    <source>
        <dbReference type="ARBA" id="ARBA00023136"/>
    </source>
</evidence>
<dbReference type="InParanoid" id="I6NDK6"/>
<dbReference type="SUPFAM" id="SSF103506">
    <property type="entry name" value="Mitochondrial carrier"/>
    <property type="match status" value="1"/>
</dbReference>
<dbReference type="eggNOG" id="KOG0764">
    <property type="taxonomic scope" value="Eukaryota"/>
</dbReference>
<keyword evidence="6 10" id="KW-1133">Transmembrane helix</keyword>
<dbReference type="InterPro" id="IPR044712">
    <property type="entry name" value="SLC25A32-like"/>
</dbReference>
<feature type="transmembrane region" description="Helical" evidence="10">
    <location>
        <begin position="65"/>
        <end position="86"/>
    </location>
</feature>
<dbReference type="InterPro" id="IPR023395">
    <property type="entry name" value="MCP_dom_sf"/>
</dbReference>
<evidence type="ECO:0000256" key="5">
    <source>
        <dbReference type="ARBA" id="ARBA00022737"/>
    </source>
</evidence>
<dbReference type="AlphaFoldDB" id="I6NDK6"/>
<dbReference type="PANTHER" id="PTHR45683">
    <property type="entry name" value="MITOCHONDRIAL NICOTINAMIDE ADENINE DINUCLEOTIDE TRANSPORTER 1-RELATED-RELATED"/>
    <property type="match status" value="1"/>
</dbReference>
<dbReference type="RefSeq" id="XP_003646965.1">
    <property type="nucleotide sequence ID" value="XM_003646917.1"/>
</dbReference>
<dbReference type="KEGG" id="erc:Ecym_5393"/>
<dbReference type="STRING" id="931890.I6NDK6"/>
<dbReference type="Proteomes" id="UP000006790">
    <property type="component" value="Chromosome 5"/>
</dbReference>
<evidence type="ECO:0000256" key="9">
    <source>
        <dbReference type="RuleBase" id="RU000488"/>
    </source>
</evidence>
<evidence type="ECO:0000256" key="2">
    <source>
        <dbReference type="ARBA" id="ARBA00006375"/>
    </source>
</evidence>
<dbReference type="GeneID" id="11468474"/>
<organism evidence="11 12">
    <name type="scientific">Eremothecium cymbalariae (strain CBS 270.75 / DBVPG 7215 / KCTC 17166 / NRRL Y-17582)</name>
    <name type="common">Yeast</name>
    <dbReference type="NCBI Taxonomy" id="931890"/>
    <lineage>
        <taxon>Eukaryota</taxon>
        <taxon>Fungi</taxon>
        <taxon>Dikarya</taxon>
        <taxon>Ascomycota</taxon>
        <taxon>Saccharomycotina</taxon>
        <taxon>Saccharomycetes</taxon>
        <taxon>Saccharomycetales</taxon>
        <taxon>Saccharomycetaceae</taxon>
        <taxon>Eremothecium</taxon>
    </lineage>
</organism>
<dbReference type="GO" id="GO:0005739">
    <property type="term" value="C:mitochondrion"/>
    <property type="evidence" value="ECO:0007669"/>
    <property type="project" value="EnsemblFungi"/>
</dbReference>
<dbReference type="EMBL" id="CP002501">
    <property type="protein sequence ID" value="AET40148.1"/>
    <property type="molecule type" value="Genomic_DNA"/>
</dbReference>
<evidence type="ECO:0000313" key="11">
    <source>
        <dbReference type="EMBL" id="AET40148.1"/>
    </source>
</evidence>
<keyword evidence="7 8" id="KW-0472">Membrane</keyword>
<evidence type="ECO:0000256" key="6">
    <source>
        <dbReference type="ARBA" id="ARBA00022989"/>
    </source>
</evidence>
<comment type="subcellular location">
    <subcellularLocation>
        <location evidence="1">Membrane</location>
        <topology evidence="1">Multi-pass membrane protein</topology>
    </subcellularLocation>
</comment>
<keyword evidence="5" id="KW-0677">Repeat</keyword>
<evidence type="ECO:0000256" key="10">
    <source>
        <dbReference type="SAM" id="Phobius"/>
    </source>
</evidence>
<dbReference type="GO" id="GO:0016020">
    <property type="term" value="C:membrane"/>
    <property type="evidence" value="ECO:0007669"/>
    <property type="project" value="UniProtKB-SubCell"/>
</dbReference>
<feature type="repeat" description="Solcar" evidence="8">
    <location>
        <begin position="212"/>
        <end position="295"/>
    </location>
</feature>
<sequence length="296" mass="32693">MGHVLGDLQKEVISGLSAGLLATIISHPLDLVKVRLQLSVRHTPRVTYSQVLNDMLRNTYWVREIYRGLGISLLGNSLAWAIYFGLYRFAKDVAISNVSVSSSASDSELKDRKLSAPVYLAAAGFSGTFTALLTNPIWVIKTRIMSTTTSGPYKSTIDGASKLLCEEGILAFWKGLLPSLFGVSQGAIYFTVYDTLKFQYLHSSYDKHERKLSALELITVSCISKMISLSAVYPLQLLKSNLQDFKATSDIMTLGSLIYQKEGIAGFYKGVFANLLRSIPASCITFFVYENVKHSI</sequence>
<reference evidence="11 12" key="1">
    <citation type="journal article" date="2011" name="G3 (Bethesda)">
        <title>Genome evolution in the Eremothecium clade of the Saccharomyces complex revealed by comparative genomics.</title>
        <authorList>
            <person name="Wendland J."/>
            <person name="Walther A."/>
        </authorList>
    </citation>
    <scope>NUCLEOTIDE SEQUENCE [LARGE SCALE GENOMIC DNA]</scope>
    <source>
        <strain evidence="12">CBS 270.75 / DBVPG 7215 / KCTC 17166 / NRRL Y-17582</strain>
    </source>
</reference>
<name>I6NDK6_ERECY</name>
<feature type="repeat" description="Solcar" evidence="8">
    <location>
        <begin position="6"/>
        <end position="93"/>
    </location>
</feature>
<dbReference type="Pfam" id="PF00153">
    <property type="entry name" value="Mito_carr"/>
    <property type="match status" value="3"/>
</dbReference>
<comment type="similarity">
    <text evidence="2 9">Belongs to the mitochondrial carrier (TC 2.A.29) family.</text>
</comment>
<dbReference type="Gene3D" id="1.50.40.10">
    <property type="entry name" value="Mitochondrial carrier domain"/>
    <property type="match status" value="2"/>
</dbReference>
<keyword evidence="3 9" id="KW-0813">Transport</keyword>
<evidence type="ECO:0000256" key="1">
    <source>
        <dbReference type="ARBA" id="ARBA00004141"/>
    </source>
</evidence>
<dbReference type="InterPro" id="IPR018108">
    <property type="entry name" value="MCP_transmembrane"/>
</dbReference>
<dbReference type="OrthoDB" id="428293at2759"/>
<evidence type="ECO:0000256" key="8">
    <source>
        <dbReference type="PROSITE-ProRule" id="PRU00282"/>
    </source>
</evidence>
<keyword evidence="4 8" id="KW-0812">Transmembrane</keyword>
<accession>I6NDK6</accession>
<dbReference type="PROSITE" id="PS50920">
    <property type="entry name" value="SOLCAR"/>
    <property type="match status" value="3"/>
</dbReference>
<protein>
    <submittedName>
        <fullName evidence="11">Uncharacterized protein</fullName>
    </submittedName>
</protein>
<keyword evidence="12" id="KW-1185">Reference proteome</keyword>
<feature type="repeat" description="Solcar" evidence="8">
    <location>
        <begin position="114"/>
        <end position="199"/>
    </location>
</feature>
<dbReference type="FunCoup" id="I6NDK6">
    <property type="interactions" value="87"/>
</dbReference>
<evidence type="ECO:0000256" key="3">
    <source>
        <dbReference type="ARBA" id="ARBA00022448"/>
    </source>
</evidence>
<proteinExistence type="inferred from homology"/>
<dbReference type="OMA" id="TTVWKHE"/>
<gene>
    <name evidence="11" type="ordered locus">Ecym_5393</name>
</gene>
<evidence type="ECO:0000256" key="4">
    <source>
        <dbReference type="ARBA" id="ARBA00022692"/>
    </source>
</evidence>
<dbReference type="HOGENOM" id="CLU_015166_6_4_1"/>
<dbReference type="GO" id="GO:0015230">
    <property type="term" value="F:FAD transmembrane transporter activity"/>
    <property type="evidence" value="ECO:0007669"/>
    <property type="project" value="EnsemblFungi"/>
</dbReference>
<evidence type="ECO:0000313" key="12">
    <source>
        <dbReference type="Proteomes" id="UP000006790"/>
    </source>
</evidence>
<feature type="transmembrane region" description="Helical" evidence="10">
    <location>
        <begin position="118"/>
        <end position="140"/>
    </location>
</feature>